<evidence type="ECO:0000313" key="3">
    <source>
        <dbReference type="Proteomes" id="UP001321473"/>
    </source>
</evidence>
<proteinExistence type="predicted"/>
<dbReference type="GO" id="GO:0007005">
    <property type="term" value="P:mitochondrion organization"/>
    <property type="evidence" value="ECO:0007669"/>
    <property type="project" value="InterPro"/>
</dbReference>
<dbReference type="GO" id="GO:0005737">
    <property type="term" value="C:cytoplasm"/>
    <property type="evidence" value="ECO:0007669"/>
    <property type="project" value="TreeGrafter"/>
</dbReference>
<protein>
    <recommendedName>
        <fullName evidence="1">Misato Segment II tubulin-like domain-containing protein</fullName>
    </recommendedName>
</protein>
<accession>A0AAQ4FNZ9</accession>
<sequence length="87" mass="9297">MQGRVTYTPRLLIADLRGSLGNLKATGCLYDPAPSSANETIAWSGKVTIHKAEPERKVPSGSTDKVGCFSKALEHCLSTLATKSEPH</sequence>
<comment type="caution">
    <text evidence="2">The sequence shown here is derived from an EMBL/GenBank/DDBJ whole genome shotgun (WGS) entry which is preliminary data.</text>
</comment>
<name>A0AAQ4FNZ9_AMBAM</name>
<dbReference type="PANTHER" id="PTHR13391">
    <property type="entry name" value="MITOCHONDRIAL DISTRIBUTION REGULATOR MISATO"/>
    <property type="match status" value="1"/>
</dbReference>
<gene>
    <name evidence="2" type="ORF">V5799_021283</name>
</gene>
<dbReference type="Pfam" id="PF10644">
    <property type="entry name" value="Misat_Tub_SegII"/>
    <property type="match status" value="1"/>
</dbReference>
<dbReference type="EMBL" id="JARKHS020000343">
    <property type="protein sequence ID" value="KAK8788940.1"/>
    <property type="molecule type" value="Genomic_DNA"/>
</dbReference>
<reference evidence="2 3" key="1">
    <citation type="journal article" date="2023" name="Arcadia Sci">
        <title>De novo assembly of a long-read Amblyomma americanum tick genome.</title>
        <authorList>
            <person name="Chou S."/>
            <person name="Poskanzer K.E."/>
            <person name="Rollins M."/>
            <person name="Thuy-Boun P.S."/>
        </authorList>
    </citation>
    <scope>NUCLEOTIDE SEQUENCE [LARGE SCALE GENOMIC DNA]</scope>
    <source>
        <strain evidence="2">F_SG_1</strain>
        <tissue evidence="2">Salivary glands</tissue>
    </source>
</reference>
<evidence type="ECO:0000313" key="2">
    <source>
        <dbReference type="EMBL" id="KAK8788940.1"/>
    </source>
</evidence>
<dbReference type="Proteomes" id="UP001321473">
    <property type="component" value="Unassembled WGS sequence"/>
</dbReference>
<feature type="domain" description="Misato Segment II tubulin-like" evidence="1">
    <location>
        <begin position="2"/>
        <end position="57"/>
    </location>
</feature>
<dbReference type="InterPro" id="IPR019605">
    <property type="entry name" value="Misato_II_tubulin-like"/>
</dbReference>
<dbReference type="PANTHER" id="PTHR13391:SF0">
    <property type="entry name" value="PROTEIN MISATO HOMOLOG 1"/>
    <property type="match status" value="1"/>
</dbReference>
<dbReference type="InterPro" id="IPR049942">
    <property type="entry name" value="DML1/Misato"/>
</dbReference>
<organism evidence="2 3">
    <name type="scientific">Amblyomma americanum</name>
    <name type="common">Lone star tick</name>
    <dbReference type="NCBI Taxonomy" id="6943"/>
    <lineage>
        <taxon>Eukaryota</taxon>
        <taxon>Metazoa</taxon>
        <taxon>Ecdysozoa</taxon>
        <taxon>Arthropoda</taxon>
        <taxon>Chelicerata</taxon>
        <taxon>Arachnida</taxon>
        <taxon>Acari</taxon>
        <taxon>Parasitiformes</taxon>
        <taxon>Ixodida</taxon>
        <taxon>Ixodoidea</taxon>
        <taxon>Ixodidae</taxon>
        <taxon>Amblyomminae</taxon>
        <taxon>Amblyomma</taxon>
    </lineage>
</organism>
<dbReference type="AlphaFoldDB" id="A0AAQ4FNZ9"/>
<evidence type="ECO:0000259" key="1">
    <source>
        <dbReference type="Pfam" id="PF10644"/>
    </source>
</evidence>
<keyword evidence="3" id="KW-1185">Reference proteome</keyword>